<dbReference type="Proteomes" id="UP000012019">
    <property type="component" value="Unassembled WGS sequence"/>
</dbReference>
<evidence type="ECO:0000313" key="1">
    <source>
        <dbReference type="EMBL" id="EMR13119.1"/>
    </source>
</evidence>
<accession>M7PRQ0</accession>
<dbReference type="EMBL" id="APHR01000033">
    <property type="protein sequence ID" value="EMR13119.1"/>
    <property type="molecule type" value="Genomic_DNA"/>
</dbReference>
<keyword evidence="2" id="KW-1185">Reference proteome</keyword>
<sequence>ALRMLVVLYFHQLGYSPLEGAMLFVLYEFLALSPI</sequence>
<protein>
    <submittedName>
        <fullName evidence="1">Permease</fullName>
    </submittedName>
</protein>
<feature type="non-terminal residue" evidence="1">
    <location>
        <position position="1"/>
    </location>
</feature>
<proteinExistence type="predicted"/>
<comment type="caution">
    <text evidence="1">The sequence shown here is derived from an EMBL/GenBank/DDBJ whole genome shotgun (WGS) entry which is preliminary data.</text>
</comment>
<organism evidence="1 2">
    <name type="scientific">Methylophaga lonarensis MPL</name>
    <dbReference type="NCBI Taxonomy" id="1286106"/>
    <lineage>
        <taxon>Bacteria</taxon>
        <taxon>Pseudomonadati</taxon>
        <taxon>Pseudomonadota</taxon>
        <taxon>Gammaproteobacteria</taxon>
        <taxon>Thiotrichales</taxon>
        <taxon>Piscirickettsiaceae</taxon>
        <taxon>Methylophaga</taxon>
    </lineage>
</organism>
<name>M7PRQ0_9GAMM</name>
<gene>
    <name evidence="1" type="ORF">MPL1_06804</name>
</gene>
<evidence type="ECO:0000313" key="2">
    <source>
        <dbReference type="Proteomes" id="UP000012019"/>
    </source>
</evidence>
<dbReference type="AlphaFoldDB" id="M7PRQ0"/>
<reference evidence="1 2" key="1">
    <citation type="journal article" date="2013" name="Genome Announc.">
        <title>Draft Genome Sequence of Methylophaga lonarensis MPLT, a Haloalkaliphilic (Non-Methane-Utilizing) Methylotroph.</title>
        <authorList>
            <person name="Shetty S.A."/>
            <person name="Marathe N.P."/>
            <person name="Munot H."/>
            <person name="Antony C.P."/>
            <person name="Dhotre D.P."/>
            <person name="Murrell J.C."/>
            <person name="Shouche Y.S."/>
        </authorList>
    </citation>
    <scope>NUCLEOTIDE SEQUENCE [LARGE SCALE GENOMIC DNA]</scope>
    <source>
        <strain evidence="1 2">MPL</strain>
    </source>
</reference>